<keyword evidence="2" id="KW-0521">NADP</keyword>
<keyword evidence="5" id="KW-1185">Reference proteome</keyword>
<accession>A0AAW1QQC2</accession>
<evidence type="ECO:0000313" key="4">
    <source>
        <dbReference type="EMBL" id="KAK9823613.1"/>
    </source>
</evidence>
<dbReference type="Pfam" id="PF05368">
    <property type="entry name" value="NmrA"/>
    <property type="match status" value="1"/>
</dbReference>
<evidence type="ECO:0000259" key="3">
    <source>
        <dbReference type="Pfam" id="PF05368"/>
    </source>
</evidence>
<dbReference type="SUPFAM" id="SSF51735">
    <property type="entry name" value="NAD(P)-binding Rossmann-fold domains"/>
    <property type="match status" value="1"/>
</dbReference>
<name>A0AAW1QQC2_9CHLO</name>
<organism evidence="4 5">
    <name type="scientific">[Myrmecia] bisecta</name>
    <dbReference type="NCBI Taxonomy" id="41462"/>
    <lineage>
        <taxon>Eukaryota</taxon>
        <taxon>Viridiplantae</taxon>
        <taxon>Chlorophyta</taxon>
        <taxon>core chlorophytes</taxon>
        <taxon>Trebouxiophyceae</taxon>
        <taxon>Trebouxiales</taxon>
        <taxon>Trebouxiaceae</taxon>
        <taxon>Myrmecia</taxon>
    </lineage>
</organism>
<protein>
    <recommendedName>
        <fullName evidence="3">NmrA-like domain-containing protein</fullName>
    </recommendedName>
</protein>
<dbReference type="InterPro" id="IPR036291">
    <property type="entry name" value="NAD(P)-bd_dom_sf"/>
</dbReference>
<comment type="caution">
    <text evidence="4">The sequence shown here is derived from an EMBL/GenBank/DDBJ whole genome shotgun (WGS) entry which is preliminary data.</text>
</comment>
<evidence type="ECO:0000313" key="5">
    <source>
        <dbReference type="Proteomes" id="UP001489004"/>
    </source>
</evidence>
<dbReference type="PANTHER" id="PTHR42748">
    <property type="entry name" value="NITROGEN METABOLITE REPRESSION PROTEIN NMRA FAMILY MEMBER"/>
    <property type="match status" value="1"/>
</dbReference>
<evidence type="ECO:0000256" key="1">
    <source>
        <dbReference type="ARBA" id="ARBA00006328"/>
    </source>
</evidence>
<dbReference type="AlphaFoldDB" id="A0AAW1QQC2"/>
<dbReference type="InterPro" id="IPR051164">
    <property type="entry name" value="NmrA-like_oxidored"/>
</dbReference>
<dbReference type="EMBL" id="JALJOR010000002">
    <property type="protein sequence ID" value="KAK9823613.1"/>
    <property type="molecule type" value="Genomic_DNA"/>
</dbReference>
<dbReference type="Gene3D" id="3.90.25.10">
    <property type="entry name" value="UDP-galactose 4-epimerase, domain 1"/>
    <property type="match status" value="1"/>
</dbReference>
<comment type="similarity">
    <text evidence="1">Belongs to the NmrA-type oxidoreductase family.</text>
</comment>
<reference evidence="4 5" key="1">
    <citation type="journal article" date="2024" name="Nat. Commun.">
        <title>Phylogenomics reveals the evolutionary origins of lichenization in chlorophyte algae.</title>
        <authorList>
            <person name="Puginier C."/>
            <person name="Libourel C."/>
            <person name="Otte J."/>
            <person name="Skaloud P."/>
            <person name="Haon M."/>
            <person name="Grisel S."/>
            <person name="Petersen M."/>
            <person name="Berrin J.G."/>
            <person name="Delaux P.M."/>
            <person name="Dal Grande F."/>
            <person name="Keller J."/>
        </authorList>
    </citation>
    <scope>NUCLEOTIDE SEQUENCE [LARGE SCALE GENOMIC DNA]</scope>
    <source>
        <strain evidence="4 5">SAG 2043</strain>
    </source>
</reference>
<dbReference type="Gene3D" id="3.40.50.720">
    <property type="entry name" value="NAD(P)-binding Rossmann-like Domain"/>
    <property type="match status" value="2"/>
</dbReference>
<proteinExistence type="inferred from homology"/>
<dbReference type="InterPro" id="IPR008030">
    <property type="entry name" value="NmrA-like"/>
</dbReference>
<feature type="domain" description="NmrA-like" evidence="3">
    <location>
        <begin position="35"/>
        <end position="133"/>
    </location>
</feature>
<gene>
    <name evidence="4" type="ORF">WJX72_004234</name>
</gene>
<sequence>MAGKQTIVVIGATGAQGGGVVDGLLKANKFIVKGEHLRQSGVPHTLLLTCFFFENFLKQPYLKYLDGSYGYMCNFKPDTAMPAHAVGDIGVTAAVIFSNPSKYVGKTVTVACERFKLPDALKIMSEVTGKRFNVDGPDLP</sequence>
<evidence type="ECO:0000256" key="2">
    <source>
        <dbReference type="ARBA" id="ARBA00022857"/>
    </source>
</evidence>
<dbReference type="PANTHER" id="PTHR42748:SF7">
    <property type="entry name" value="NMRA LIKE REDOX SENSOR 1-RELATED"/>
    <property type="match status" value="1"/>
</dbReference>
<dbReference type="Proteomes" id="UP001489004">
    <property type="component" value="Unassembled WGS sequence"/>
</dbReference>